<organism evidence="1">
    <name type="scientific">Arundo donax</name>
    <name type="common">Giant reed</name>
    <name type="synonym">Donax arundinaceus</name>
    <dbReference type="NCBI Taxonomy" id="35708"/>
    <lineage>
        <taxon>Eukaryota</taxon>
        <taxon>Viridiplantae</taxon>
        <taxon>Streptophyta</taxon>
        <taxon>Embryophyta</taxon>
        <taxon>Tracheophyta</taxon>
        <taxon>Spermatophyta</taxon>
        <taxon>Magnoliopsida</taxon>
        <taxon>Liliopsida</taxon>
        <taxon>Poales</taxon>
        <taxon>Poaceae</taxon>
        <taxon>PACMAD clade</taxon>
        <taxon>Arundinoideae</taxon>
        <taxon>Arundineae</taxon>
        <taxon>Arundo</taxon>
    </lineage>
</organism>
<dbReference type="AlphaFoldDB" id="A0A0A9AY33"/>
<sequence>MTILCSLQDAFMQKRPKYQKRRDRKPADFSEAR</sequence>
<name>A0A0A9AY33_ARUDO</name>
<accession>A0A0A9AY33</accession>
<proteinExistence type="predicted"/>
<dbReference type="EMBL" id="GBRH01244055">
    <property type="protein sequence ID" value="JAD53840.1"/>
    <property type="molecule type" value="Transcribed_RNA"/>
</dbReference>
<reference evidence="1" key="2">
    <citation type="journal article" date="2015" name="Data Brief">
        <title>Shoot transcriptome of the giant reed, Arundo donax.</title>
        <authorList>
            <person name="Barrero R.A."/>
            <person name="Guerrero F.D."/>
            <person name="Moolhuijzen P."/>
            <person name="Goolsby J.A."/>
            <person name="Tidwell J."/>
            <person name="Bellgard S.E."/>
            <person name="Bellgard M.I."/>
        </authorList>
    </citation>
    <scope>NUCLEOTIDE SEQUENCE</scope>
    <source>
        <tissue evidence="1">Shoot tissue taken approximately 20 cm above the soil surface</tissue>
    </source>
</reference>
<evidence type="ECO:0000313" key="1">
    <source>
        <dbReference type="EMBL" id="JAD53840.1"/>
    </source>
</evidence>
<reference evidence="1" key="1">
    <citation type="submission" date="2014-09" db="EMBL/GenBank/DDBJ databases">
        <authorList>
            <person name="Magalhaes I.L.F."/>
            <person name="Oliveira U."/>
            <person name="Santos F.R."/>
            <person name="Vidigal T.H.D.A."/>
            <person name="Brescovit A.D."/>
            <person name="Santos A.J."/>
        </authorList>
    </citation>
    <scope>NUCLEOTIDE SEQUENCE</scope>
    <source>
        <tissue evidence="1">Shoot tissue taken approximately 20 cm above the soil surface</tissue>
    </source>
</reference>
<protein>
    <submittedName>
        <fullName evidence="1">Uncharacterized protein</fullName>
    </submittedName>
</protein>